<proteinExistence type="predicted"/>
<name>A0A485M2D7_9ZZZZ</name>
<dbReference type="AlphaFoldDB" id="A0A485M2D7"/>
<reference evidence="1" key="1">
    <citation type="submission" date="2019-03" db="EMBL/GenBank/DDBJ databases">
        <authorList>
            <person name="Hao L."/>
        </authorList>
    </citation>
    <scope>NUCLEOTIDE SEQUENCE</scope>
</reference>
<accession>A0A485M2D7</accession>
<organism evidence="1">
    <name type="scientific">anaerobic digester metagenome</name>
    <dbReference type="NCBI Taxonomy" id="1263854"/>
    <lineage>
        <taxon>unclassified sequences</taxon>
        <taxon>metagenomes</taxon>
        <taxon>ecological metagenomes</taxon>
    </lineage>
</organism>
<evidence type="ECO:0000313" key="1">
    <source>
        <dbReference type="EMBL" id="VFU15409.1"/>
    </source>
</evidence>
<dbReference type="EMBL" id="CAADRM010000105">
    <property type="protein sequence ID" value="VFU15409.1"/>
    <property type="molecule type" value="Genomic_DNA"/>
</dbReference>
<protein>
    <submittedName>
        <fullName evidence="1">Uncharacterized protein</fullName>
    </submittedName>
</protein>
<sequence length="216" mass="23303">MKRLVAFVSVCSACVLLCMQASPAFGMKAGLPAEGFPDRWEQFSVPAGLDSQDLSLGMACLPGIRDLLLPAGVREVYRADEDGRGIPLLFRTGRDIFTGSSRKADRLIYSIDPDTMCISVLINRHGAPVQEEWAVIEGSFPGSRSEQARGSSHGSRSGFMAVAGLSLIGLSGLSRNRVARGGVRVYGARDLPQPWKTRAWKDYPAEKGPAYQTKAA</sequence>
<gene>
    <name evidence="1" type="ORF">SCFA_410054</name>
</gene>